<dbReference type="PANTHER" id="PTHR45721">
    <property type="entry name" value="LAMIN DM0-RELATED"/>
    <property type="match status" value="1"/>
</dbReference>
<dbReference type="Gene3D" id="2.60.40.1260">
    <property type="entry name" value="Lamin Tail domain"/>
    <property type="match status" value="1"/>
</dbReference>
<evidence type="ECO:0000259" key="2">
    <source>
        <dbReference type="PROSITE" id="PS51841"/>
    </source>
</evidence>
<dbReference type="EMBL" id="CAJOBI010323052">
    <property type="protein sequence ID" value="CAF5187931.1"/>
    <property type="molecule type" value="Genomic_DNA"/>
</dbReference>
<sequence>QGTFIVVENAGSTGKDQELKGWTLRRKVDANSDIVYRFPDNFVLRSRSRARILARIASKTAVDRDALVADGIQTWGIGTIMITRLYDSNGEEKALFSQRFQ</sequence>
<dbReference type="PANTHER" id="PTHR45721:SF12">
    <property type="entry name" value="INTERMEDIATE FILAMENT PROTEIN IFA-1"/>
    <property type="match status" value="1"/>
</dbReference>
<proteinExistence type="predicted"/>
<gene>
    <name evidence="4" type="ORF">BYL167_LOCUS33028</name>
    <name evidence="3" type="ORF">GIL414_LOCUS29850</name>
    <name evidence="5" type="ORF">SMN809_LOCUS71168</name>
</gene>
<dbReference type="EMBL" id="CAJOBH010062965">
    <property type="protein sequence ID" value="CAF4434306.1"/>
    <property type="molecule type" value="Genomic_DNA"/>
</dbReference>
<dbReference type="GO" id="GO:0005200">
    <property type="term" value="F:structural constituent of cytoskeleton"/>
    <property type="evidence" value="ECO:0007669"/>
    <property type="project" value="TreeGrafter"/>
</dbReference>
<reference evidence="3" key="1">
    <citation type="submission" date="2021-02" db="EMBL/GenBank/DDBJ databases">
        <authorList>
            <person name="Nowell W R."/>
        </authorList>
    </citation>
    <scope>NUCLEOTIDE SEQUENCE</scope>
</reference>
<dbReference type="GO" id="GO:0090435">
    <property type="term" value="P:protein localization to nuclear envelope"/>
    <property type="evidence" value="ECO:0007669"/>
    <property type="project" value="TreeGrafter"/>
</dbReference>
<dbReference type="AlphaFoldDB" id="A0A8S2VDG1"/>
<dbReference type="GO" id="GO:0051664">
    <property type="term" value="P:nuclear pore localization"/>
    <property type="evidence" value="ECO:0007669"/>
    <property type="project" value="TreeGrafter"/>
</dbReference>
<dbReference type="Proteomes" id="UP000681720">
    <property type="component" value="Unassembled WGS sequence"/>
</dbReference>
<dbReference type="SUPFAM" id="SSF74853">
    <property type="entry name" value="Lamin A/C globular tail domain"/>
    <property type="match status" value="1"/>
</dbReference>
<name>A0A8S2VDG1_9BILA</name>
<protein>
    <recommendedName>
        <fullName evidence="2">LTD domain-containing protein</fullName>
    </recommendedName>
</protein>
<feature type="non-terminal residue" evidence="3">
    <location>
        <position position="1"/>
    </location>
</feature>
<evidence type="ECO:0000313" key="3">
    <source>
        <dbReference type="EMBL" id="CAF4393727.1"/>
    </source>
</evidence>
<dbReference type="GO" id="GO:0006998">
    <property type="term" value="P:nuclear envelope organization"/>
    <property type="evidence" value="ECO:0007669"/>
    <property type="project" value="TreeGrafter"/>
</dbReference>
<dbReference type="EMBL" id="CAJOBJ010055430">
    <property type="protein sequence ID" value="CAF4393727.1"/>
    <property type="molecule type" value="Genomic_DNA"/>
</dbReference>
<dbReference type="PROSITE" id="PS51841">
    <property type="entry name" value="LTD"/>
    <property type="match status" value="1"/>
</dbReference>
<dbReference type="InterPro" id="IPR001322">
    <property type="entry name" value="Lamin_tail_dom"/>
</dbReference>
<keyword evidence="1" id="KW-0175">Coiled coil</keyword>
<dbReference type="Proteomes" id="UP000676336">
    <property type="component" value="Unassembled WGS sequence"/>
</dbReference>
<evidence type="ECO:0000313" key="4">
    <source>
        <dbReference type="EMBL" id="CAF4434306.1"/>
    </source>
</evidence>
<organism evidence="3 6">
    <name type="scientific">Rotaria magnacalcarata</name>
    <dbReference type="NCBI Taxonomy" id="392030"/>
    <lineage>
        <taxon>Eukaryota</taxon>
        <taxon>Metazoa</taxon>
        <taxon>Spiralia</taxon>
        <taxon>Gnathifera</taxon>
        <taxon>Rotifera</taxon>
        <taxon>Eurotatoria</taxon>
        <taxon>Bdelloidea</taxon>
        <taxon>Philodinida</taxon>
        <taxon>Philodinidae</taxon>
        <taxon>Rotaria</taxon>
    </lineage>
</organism>
<comment type="caution">
    <text evidence="3">The sequence shown here is derived from an EMBL/GenBank/DDBJ whole genome shotgun (WGS) entry which is preliminary data.</text>
</comment>
<evidence type="ECO:0000313" key="6">
    <source>
        <dbReference type="Proteomes" id="UP000681720"/>
    </source>
</evidence>
<evidence type="ECO:0000313" key="5">
    <source>
        <dbReference type="EMBL" id="CAF5187931.1"/>
    </source>
</evidence>
<dbReference type="GO" id="GO:0005652">
    <property type="term" value="C:nuclear lamina"/>
    <property type="evidence" value="ECO:0007669"/>
    <property type="project" value="TreeGrafter"/>
</dbReference>
<evidence type="ECO:0000256" key="1">
    <source>
        <dbReference type="ARBA" id="ARBA00023054"/>
    </source>
</evidence>
<accession>A0A8S2VDG1</accession>
<feature type="domain" description="LTD" evidence="2">
    <location>
        <begin position="1"/>
        <end position="100"/>
    </location>
</feature>
<dbReference type="InterPro" id="IPR036415">
    <property type="entry name" value="Lamin_tail_dom_sf"/>
</dbReference>
<dbReference type="GO" id="GO:0031507">
    <property type="term" value="P:heterochromatin formation"/>
    <property type="evidence" value="ECO:0007669"/>
    <property type="project" value="TreeGrafter"/>
</dbReference>
<dbReference type="GO" id="GO:0007097">
    <property type="term" value="P:nuclear migration"/>
    <property type="evidence" value="ECO:0007669"/>
    <property type="project" value="TreeGrafter"/>
</dbReference>
<dbReference type="Proteomes" id="UP000681967">
    <property type="component" value="Unassembled WGS sequence"/>
</dbReference>